<dbReference type="EMBL" id="BGPR01000331">
    <property type="protein sequence ID" value="GBM13611.1"/>
    <property type="molecule type" value="Genomic_DNA"/>
</dbReference>
<proteinExistence type="predicted"/>
<accession>A0A4Y2DAA0</accession>
<gene>
    <name evidence="1" type="ORF">AVEN_229585_1</name>
</gene>
<sequence length="132" mass="15041">MADSPESHFAPYMSKILVNQTELSILRDTGASIGLGSRNHTSSEDLKGETVWIKQPLDKHFTCLPLAKIELQSPAFGKIVTKEVIIDAHFDSGIYLLRNRRAKLIEEQRKTPNLNALVTRSEIEERNRGWRR</sequence>
<protein>
    <submittedName>
        <fullName evidence="1">Uncharacterized protein</fullName>
    </submittedName>
</protein>
<name>A0A4Y2DAA0_ARAVE</name>
<keyword evidence="2" id="KW-1185">Reference proteome</keyword>
<comment type="caution">
    <text evidence="1">The sequence shown here is derived from an EMBL/GenBank/DDBJ whole genome shotgun (WGS) entry which is preliminary data.</text>
</comment>
<reference evidence="1 2" key="1">
    <citation type="journal article" date="2019" name="Sci. Rep.">
        <title>Orb-weaving spider Araneus ventricosus genome elucidates the spidroin gene catalogue.</title>
        <authorList>
            <person name="Kono N."/>
            <person name="Nakamura H."/>
            <person name="Ohtoshi R."/>
            <person name="Moran D.A.P."/>
            <person name="Shinohara A."/>
            <person name="Yoshida Y."/>
            <person name="Fujiwara M."/>
            <person name="Mori M."/>
            <person name="Tomita M."/>
            <person name="Arakawa K."/>
        </authorList>
    </citation>
    <scope>NUCLEOTIDE SEQUENCE [LARGE SCALE GENOMIC DNA]</scope>
</reference>
<evidence type="ECO:0000313" key="1">
    <source>
        <dbReference type="EMBL" id="GBM13611.1"/>
    </source>
</evidence>
<evidence type="ECO:0000313" key="2">
    <source>
        <dbReference type="Proteomes" id="UP000499080"/>
    </source>
</evidence>
<dbReference type="Proteomes" id="UP000499080">
    <property type="component" value="Unassembled WGS sequence"/>
</dbReference>
<dbReference type="AlphaFoldDB" id="A0A4Y2DAA0"/>
<organism evidence="1 2">
    <name type="scientific">Araneus ventricosus</name>
    <name type="common">Orbweaver spider</name>
    <name type="synonym">Epeira ventricosa</name>
    <dbReference type="NCBI Taxonomy" id="182803"/>
    <lineage>
        <taxon>Eukaryota</taxon>
        <taxon>Metazoa</taxon>
        <taxon>Ecdysozoa</taxon>
        <taxon>Arthropoda</taxon>
        <taxon>Chelicerata</taxon>
        <taxon>Arachnida</taxon>
        <taxon>Araneae</taxon>
        <taxon>Araneomorphae</taxon>
        <taxon>Entelegynae</taxon>
        <taxon>Araneoidea</taxon>
        <taxon>Araneidae</taxon>
        <taxon>Araneus</taxon>
    </lineage>
</organism>